<dbReference type="KEGG" id="sbj:CF168_00475"/>
<evidence type="ECO:0000313" key="4">
    <source>
        <dbReference type="EMBL" id="ASK67448.1"/>
    </source>
</evidence>
<evidence type="ECO:0000313" key="5">
    <source>
        <dbReference type="Proteomes" id="UP000198367"/>
    </source>
</evidence>
<evidence type="ECO:0000256" key="1">
    <source>
        <dbReference type="ARBA" id="ARBA00006252"/>
    </source>
</evidence>
<evidence type="ECO:0000256" key="2">
    <source>
        <dbReference type="ARBA" id="ARBA00023002"/>
    </source>
</evidence>
<feature type="domain" description="Flavodoxin-like fold" evidence="3">
    <location>
        <begin position="3"/>
        <end position="184"/>
    </location>
</feature>
<dbReference type="SUPFAM" id="SSF52218">
    <property type="entry name" value="Flavoproteins"/>
    <property type="match status" value="1"/>
</dbReference>
<dbReference type="AlphaFoldDB" id="A0A220UGY3"/>
<keyword evidence="5" id="KW-1185">Reference proteome</keyword>
<dbReference type="Pfam" id="PF02525">
    <property type="entry name" value="Flavodoxin_2"/>
    <property type="match status" value="1"/>
</dbReference>
<dbReference type="RefSeq" id="WP_089066631.1">
    <property type="nucleotide sequence ID" value="NZ_CP022358.1"/>
</dbReference>
<dbReference type="InterPro" id="IPR051545">
    <property type="entry name" value="NAD(P)H_dehydrogenase_qn"/>
</dbReference>
<sequence>MTKKILVISGHPKPDSLCEHLADTYAKAAGESHSVRLLKLSELEFEPNLAQGYHQEQPLEADLQRFQQAILWAEHVVIVVPIWWGSVPAKFKGLIDRTFLPGFAFQYQQGKTFPNRLLEGRTSRIIMTMDTPPWYYKWFQGAPALKQLDIATLAFSGFKRAKSQMLGPVINAKAQQVQNWQAQVERHGRLGR</sequence>
<dbReference type="Gene3D" id="3.40.50.360">
    <property type="match status" value="1"/>
</dbReference>
<dbReference type="PANTHER" id="PTHR10204:SF34">
    <property type="entry name" value="NAD(P)H DEHYDROGENASE [QUINONE] 1 ISOFORM 1"/>
    <property type="match status" value="1"/>
</dbReference>
<dbReference type="InterPro" id="IPR029039">
    <property type="entry name" value="Flavoprotein-like_sf"/>
</dbReference>
<protein>
    <submittedName>
        <fullName evidence="4">NAD(P)H dehydrogenase</fullName>
    </submittedName>
</protein>
<dbReference type="GO" id="GO:0005829">
    <property type="term" value="C:cytosol"/>
    <property type="evidence" value="ECO:0007669"/>
    <property type="project" value="TreeGrafter"/>
</dbReference>
<dbReference type="EMBL" id="CP022358">
    <property type="protein sequence ID" value="ASK67448.1"/>
    <property type="molecule type" value="Genomic_DNA"/>
</dbReference>
<accession>A0A220UGY3</accession>
<gene>
    <name evidence="4" type="ORF">CF168_00475</name>
</gene>
<dbReference type="PANTHER" id="PTHR10204">
    <property type="entry name" value="NAD P H OXIDOREDUCTASE-RELATED"/>
    <property type="match status" value="1"/>
</dbReference>
<keyword evidence="2" id="KW-0560">Oxidoreductase</keyword>
<organism evidence="4 5">
    <name type="scientific">Shewanella bicestrii</name>
    <dbReference type="NCBI Taxonomy" id="2018305"/>
    <lineage>
        <taxon>Bacteria</taxon>
        <taxon>Pseudomonadati</taxon>
        <taxon>Pseudomonadota</taxon>
        <taxon>Gammaproteobacteria</taxon>
        <taxon>Alteromonadales</taxon>
        <taxon>Shewanellaceae</taxon>
        <taxon>Shewanella</taxon>
    </lineage>
</organism>
<dbReference type="InterPro" id="IPR003680">
    <property type="entry name" value="Flavodoxin_fold"/>
</dbReference>
<dbReference type="Proteomes" id="UP000198367">
    <property type="component" value="Chromosome"/>
</dbReference>
<comment type="similarity">
    <text evidence="1">Belongs to the NAD(P)H dehydrogenase (quinone) family.</text>
</comment>
<evidence type="ECO:0000259" key="3">
    <source>
        <dbReference type="Pfam" id="PF02525"/>
    </source>
</evidence>
<dbReference type="GO" id="GO:0003955">
    <property type="term" value="F:NAD(P)H dehydrogenase (quinone) activity"/>
    <property type="evidence" value="ECO:0007669"/>
    <property type="project" value="TreeGrafter"/>
</dbReference>
<proteinExistence type="inferred from homology"/>
<name>A0A220UGY3_9GAMM</name>
<reference evidence="4 5" key="1">
    <citation type="submission" date="2017-07" db="EMBL/GenBank/DDBJ databases">
        <title>Phenotypical and genomic characterization of a clinical isolate of Shewanella bicestrii sp. nov. producing an extended-spectrum beta-lactamase and a new oxacillinase variant.</title>
        <authorList>
            <person name="Jousset A.B."/>
            <person name="Bonnin R.A."/>
            <person name="Girlich D."/>
            <person name="Dabos L."/>
            <person name="Potron A."/>
            <person name="Dortet L."/>
            <person name="Glaser P."/>
            <person name="Naas T."/>
        </authorList>
    </citation>
    <scope>NUCLEOTIDE SEQUENCE [LARGE SCALE GENOMIC DNA]</scope>
    <source>
        <strain evidence="4 5">JAB-1</strain>
    </source>
</reference>